<gene>
    <name evidence="2" type="ORF">F892_03092</name>
</gene>
<dbReference type="EMBL" id="APRW01000014">
    <property type="protein sequence ID" value="ENX20169.1"/>
    <property type="molecule type" value="Genomic_DNA"/>
</dbReference>
<dbReference type="RefSeq" id="WP_005259482.1">
    <property type="nucleotide sequence ID" value="NZ_BMDR01000002.1"/>
</dbReference>
<reference evidence="2 3" key="1">
    <citation type="submission" date="2013-02" db="EMBL/GenBank/DDBJ databases">
        <title>The Genome Sequence of Acinetobacter sp. NIPH 2168.</title>
        <authorList>
            <consortium name="The Broad Institute Genome Sequencing Platform"/>
            <consortium name="The Broad Institute Genome Sequencing Center for Infectious Disease"/>
            <person name="Cerqueira G."/>
            <person name="Feldgarden M."/>
            <person name="Courvalin P."/>
            <person name="Perichon B."/>
            <person name="Grillot-Courvalin C."/>
            <person name="Clermont D."/>
            <person name="Rocha E."/>
            <person name="Yoon E.-J."/>
            <person name="Nemec A."/>
            <person name="Walker B."/>
            <person name="Young S.K."/>
            <person name="Zeng Q."/>
            <person name="Gargeya S."/>
            <person name="Fitzgerald M."/>
            <person name="Haas B."/>
            <person name="Abouelleil A."/>
            <person name="Alvarado L."/>
            <person name="Arachchi H.M."/>
            <person name="Berlin A.M."/>
            <person name="Chapman S.B."/>
            <person name="Dewar J."/>
            <person name="Goldberg J."/>
            <person name="Griggs A."/>
            <person name="Gujja S."/>
            <person name="Hansen M."/>
            <person name="Howarth C."/>
            <person name="Imamovic A."/>
            <person name="Larimer J."/>
            <person name="McCowan C."/>
            <person name="Murphy C."/>
            <person name="Neiman D."/>
            <person name="Pearson M."/>
            <person name="Priest M."/>
            <person name="Roberts A."/>
            <person name="Saif S."/>
            <person name="Shea T."/>
            <person name="Sisk P."/>
            <person name="Sykes S."/>
            <person name="Wortman J."/>
            <person name="Nusbaum C."/>
            <person name="Birren B."/>
        </authorList>
    </citation>
    <scope>NUCLEOTIDE SEQUENCE [LARGE SCALE GENOMIC DNA]</scope>
    <source>
        <strain evidence="2 3">NIPH 2168</strain>
    </source>
</reference>
<protein>
    <submittedName>
        <fullName evidence="2">Uncharacterized protein</fullName>
    </submittedName>
</protein>
<proteinExistence type="predicted"/>
<name>N9NGH1_9GAMM</name>
<accession>N9NGH1</accession>
<keyword evidence="1" id="KW-0472">Membrane</keyword>
<evidence type="ECO:0000313" key="2">
    <source>
        <dbReference type="EMBL" id="ENX20169.1"/>
    </source>
</evidence>
<sequence>MLIIAYFVVFFIGVVACFNEAKTDLVALKNNGLTVFEKRAYAAKAGVAIVLAVAGLGGLIQAAMKVI</sequence>
<feature type="transmembrane region" description="Helical" evidence="1">
    <location>
        <begin position="41"/>
        <end position="64"/>
    </location>
</feature>
<dbReference type="AlphaFoldDB" id="N9NGH1"/>
<keyword evidence="1" id="KW-1133">Transmembrane helix</keyword>
<dbReference type="HOGENOM" id="CLU_2802537_0_0_6"/>
<organism evidence="2 3">
    <name type="scientific">Acinetobacter vivianii</name>
    <dbReference type="NCBI Taxonomy" id="1776742"/>
    <lineage>
        <taxon>Bacteria</taxon>
        <taxon>Pseudomonadati</taxon>
        <taxon>Pseudomonadota</taxon>
        <taxon>Gammaproteobacteria</taxon>
        <taxon>Moraxellales</taxon>
        <taxon>Moraxellaceae</taxon>
        <taxon>Acinetobacter</taxon>
    </lineage>
</organism>
<keyword evidence="3" id="KW-1185">Reference proteome</keyword>
<dbReference type="Proteomes" id="UP000013173">
    <property type="component" value="Unassembled WGS sequence"/>
</dbReference>
<evidence type="ECO:0000256" key="1">
    <source>
        <dbReference type="SAM" id="Phobius"/>
    </source>
</evidence>
<dbReference type="GeneID" id="303682664"/>
<comment type="caution">
    <text evidence="2">The sequence shown here is derived from an EMBL/GenBank/DDBJ whole genome shotgun (WGS) entry which is preliminary data.</text>
</comment>
<dbReference type="PATRIC" id="fig|1217706.3.peg.3008"/>
<keyword evidence="1" id="KW-0812">Transmembrane</keyword>
<evidence type="ECO:0000313" key="3">
    <source>
        <dbReference type="Proteomes" id="UP000013173"/>
    </source>
</evidence>